<evidence type="ECO:0000256" key="1">
    <source>
        <dbReference type="SAM" id="SignalP"/>
    </source>
</evidence>
<dbReference type="KEGG" id="cyj:Cyan7822_0621"/>
<dbReference type="Proteomes" id="UP000008206">
    <property type="component" value="Chromosome"/>
</dbReference>
<feature type="chain" id="PRO_5003141183" evidence="1">
    <location>
        <begin position="30"/>
        <end position="135"/>
    </location>
</feature>
<protein>
    <submittedName>
        <fullName evidence="2">Uncharacterized protein</fullName>
    </submittedName>
</protein>
<name>E0U9G5_GLOV7</name>
<accession>E0U9G5</accession>
<reference evidence="3" key="1">
    <citation type="journal article" date="2011" name="MBio">
        <title>Novel metabolic attributes of the genus Cyanothece, comprising a group of unicellular nitrogen-fixing Cyanobacteria.</title>
        <authorList>
            <person name="Bandyopadhyay A."/>
            <person name="Elvitigala T."/>
            <person name="Welsh E."/>
            <person name="Stockel J."/>
            <person name="Liberton M."/>
            <person name="Min H."/>
            <person name="Sherman L.A."/>
            <person name="Pakrasi H.B."/>
        </authorList>
    </citation>
    <scope>NUCLEOTIDE SEQUENCE [LARGE SCALE GENOMIC DNA]</scope>
    <source>
        <strain evidence="3">PCC 7822</strain>
    </source>
</reference>
<dbReference type="RefSeq" id="WP_013320767.1">
    <property type="nucleotide sequence ID" value="NC_014501.1"/>
</dbReference>
<sequence>MMKRVIKGLLAFTFAIVVACGFQALPAHAQDICQVCQATSTNPCIIELTDTRVRAVRVETAQDLLVVIANNDFERPVKITVGVSGVQETISLQPNQSVLKNYPYHAYPCFTIQANSPVGSPNVTIVAAQADSQGG</sequence>
<proteinExistence type="predicted"/>
<feature type="signal peptide" evidence="1">
    <location>
        <begin position="1"/>
        <end position="29"/>
    </location>
</feature>
<dbReference type="PROSITE" id="PS51257">
    <property type="entry name" value="PROKAR_LIPOPROTEIN"/>
    <property type="match status" value="1"/>
</dbReference>
<dbReference type="EMBL" id="CP002198">
    <property type="protein sequence ID" value="ADN12657.1"/>
    <property type="molecule type" value="Genomic_DNA"/>
</dbReference>
<keyword evidence="1" id="KW-0732">Signal</keyword>
<dbReference type="STRING" id="497965.Cyan7822_0621"/>
<dbReference type="AlphaFoldDB" id="E0U9G5"/>
<evidence type="ECO:0000313" key="2">
    <source>
        <dbReference type="EMBL" id="ADN12657.1"/>
    </source>
</evidence>
<dbReference type="HOGENOM" id="CLU_155767_0_0_3"/>
<organism evidence="2 3">
    <name type="scientific">Gloeothece verrucosa (strain PCC 7822)</name>
    <name type="common">Cyanothece sp. (strain PCC 7822)</name>
    <dbReference type="NCBI Taxonomy" id="497965"/>
    <lineage>
        <taxon>Bacteria</taxon>
        <taxon>Bacillati</taxon>
        <taxon>Cyanobacteriota</taxon>
        <taxon>Cyanophyceae</taxon>
        <taxon>Oscillatoriophycideae</taxon>
        <taxon>Chroococcales</taxon>
        <taxon>Aphanothecaceae</taxon>
        <taxon>Gloeothece</taxon>
        <taxon>Gloeothece verrucosa</taxon>
    </lineage>
</organism>
<keyword evidence="3" id="KW-1185">Reference proteome</keyword>
<evidence type="ECO:0000313" key="3">
    <source>
        <dbReference type="Proteomes" id="UP000008206"/>
    </source>
</evidence>
<gene>
    <name evidence="2" type="ordered locus">Cyan7822_0621</name>
</gene>